<accession>A0A9P0ZRF7</accession>
<keyword evidence="2" id="KW-0472">Membrane</keyword>
<dbReference type="Proteomes" id="UP001152484">
    <property type="component" value="Unassembled WGS sequence"/>
</dbReference>
<reference evidence="3" key="1">
    <citation type="submission" date="2022-07" db="EMBL/GenBank/DDBJ databases">
        <authorList>
            <person name="Macas J."/>
            <person name="Novak P."/>
            <person name="Neumann P."/>
        </authorList>
    </citation>
    <scope>NUCLEOTIDE SEQUENCE</scope>
</reference>
<evidence type="ECO:0000313" key="3">
    <source>
        <dbReference type="EMBL" id="CAH9109636.1"/>
    </source>
</evidence>
<proteinExistence type="predicted"/>
<feature type="region of interest" description="Disordered" evidence="1">
    <location>
        <begin position="1"/>
        <end position="26"/>
    </location>
</feature>
<organism evidence="3 4">
    <name type="scientific">Cuscuta europaea</name>
    <name type="common">European dodder</name>
    <dbReference type="NCBI Taxonomy" id="41803"/>
    <lineage>
        <taxon>Eukaryota</taxon>
        <taxon>Viridiplantae</taxon>
        <taxon>Streptophyta</taxon>
        <taxon>Embryophyta</taxon>
        <taxon>Tracheophyta</taxon>
        <taxon>Spermatophyta</taxon>
        <taxon>Magnoliopsida</taxon>
        <taxon>eudicotyledons</taxon>
        <taxon>Gunneridae</taxon>
        <taxon>Pentapetalae</taxon>
        <taxon>asterids</taxon>
        <taxon>lamiids</taxon>
        <taxon>Solanales</taxon>
        <taxon>Convolvulaceae</taxon>
        <taxon>Cuscuteae</taxon>
        <taxon>Cuscuta</taxon>
        <taxon>Cuscuta subgen. Cuscuta</taxon>
    </lineage>
</organism>
<evidence type="ECO:0000256" key="1">
    <source>
        <dbReference type="SAM" id="MobiDB-lite"/>
    </source>
</evidence>
<feature type="compositionally biased region" description="Basic and acidic residues" evidence="1">
    <location>
        <begin position="1"/>
        <end position="14"/>
    </location>
</feature>
<keyword evidence="4" id="KW-1185">Reference proteome</keyword>
<keyword evidence="2" id="KW-0812">Transmembrane</keyword>
<dbReference type="OrthoDB" id="996955at2759"/>
<dbReference type="AlphaFoldDB" id="A0A9P0ZRF7"/>
<feature type="transmembrane region" description="Helical" evidence="2">
    <location>
        <begin position="71"/>
        <end position="95"/>
    </location>
</feature>
<protein>
    <recommendedName>
        <fullName evidence="5">Late embryogenesis abundant protein LEA-2 subgroup domain-containing protein</fullName>
    </recommendedName>
</protein>
<evidence type="ECO:0000313" key="4">
    <source>
        <dbReference type="Proteomes" id="UP001152484"/>
    </source>
</evidence>
<name>A0A9P0ZRF7_CUSEU</name>
<gene>
    <name evidence="3" type="ORF">CEURO_LOCUS18507</name>
</gene>
<evidence type="ECO:0008006" key="5">
    <source>
        <dbReference type="Google" id="ProtNLM"/>
    </source>
</evidence>
<sequence length="247" mass="26775">MEERVPPAGDDSREVGPASPATPPAETYVVQIPRDQVYRVPPPENAKIVESYRGRSQNKDTGHLRKCFSGFVAPLLLLVISVAAFVATFNVLYAAKSPKFSVARVDYQPKNSTFAITLRVENGNERSTASLGSGGRWSLLFKNRAVATGRFPIPGPSVSLEPGGRKDVDLNAPVGGKLSGGLQRELVDGKAPKSMTLKVSGVAVEIWSWAKGMKKKEGTIITCDFKVDSLIKKTNKLLLSQECRTNF</sequence>
<keyword evidence="2" id="KW-1133">Transmembrane helix</keyword>
<dbReference type="EMBL" id="CAMAPE010000053">
    <property type="protein sequence ID" value="CAH9109636.1"/>
    <property type="molecule type" value="Genomic_DNA"/>
</dbReference>
<comment type="caution">
    <text evidence="3">The sequence shown here is derived from an EMBL/GenBank/DDBJ whole genome shotgun (WGS) entry which is preliminary data.</text>
</comment>
<evidence type="ECO:0000256" key="2">
    <source>
        <dbReference type="SAM" id="Phobius"/>
    </source>
</evidence>